<dbReference type="Proteomes" id="UP000241890">
    <property type="component" value="Unassembled WGS sequence"/>
</dbReference>
<evidence type="ECO:0000313" key="8">
    <source>
        <dbReference type="Proteomes" id="UP000241890"/>
    </source>
</evidence>
<name>A0A2R5G590_9STRA</name>
<dbReference type="OrthoDB" id="165382at2759"/>
<reference evidence="7 8" key="1">
    <citation type="submission" date="2017-12" db="EMBL/GenBank/DDBJ databases">
        <title>Sequencing, de novo assembly and annotation of complete genome of a new Thraustochytrid species, strain FCC1311.</title>
        <authorList>
            <person name="Sedici K."/>
            <person name="Godart F."/>
            <person name="Aiese Cigliano R."/>
            <person name="Sanseverino W."/>
            <person name="Barakat M."/>
            <person name="Ortet P."/>
            <person name="Marechal E."/>
            <person name="Cagnac O."/>
            <person name="Amato A."/>
        </authorList>
    </citation>
    <scope>NUCLEOTIDE SEQUENCE [LARGE SCALE GENOMIC DNA]</scope>
</reference>
<feature type="compositionally biased region" description="Basic and acidic residues" evidence="5">
    <location>
        <begin position="52"/>
        <end position="73"/>
    </location>
</feature>
<evidence type="ECO:0000256" key="3">
    <source>
        <dbReference type="ARBA" id="ARBA00022989"/>
    </source>
</evidence>
<organism evidence="7 8">
    <name type="scientific">Hondaea fermentalgiana</name>
    <dbReference type="NCBI Taxonomy" id="2315210"/>
    <lineage>
        <taxon>Eukaryota</taxon>
        <taxon>Sar</taxon>
        <taxon>Stramenopiles</taxon>
        <taxon>Bigyra</taxon>
        <taxon>Labyrinthulomycetes</taxon>
        <taxon>Thraustochytrida</taxon>
        <taxon>Thraustochytriidae</taxon>
        <taxon>Hondaea</taxon>
    </lineage>
</organism>
<feature type="region of interest" description="Disordered" evidence="5">
    <location>
        <begin position="1"/>
        <end position="85"/>
    </location>
</feature>
<comment type="caution">
    <text evidence="7">The sequence shown here is derived from an EMBL/GenBank/DDBJ whole genome shotgun (WGS) entry which is preliminary data.</text>
</comment>
<evidence type="ECO:0000313" key="7">
    <source>
        <dbReference type="EMBL" id="GBG26197.1"/>
    </source>
</evidence>
<feature type="transmembrane region" description="Helical" evidence="6">
    <location>
        <begin position="468"/>
        <end position="487"/>
    </location>
</feature>
<keyword evidence="8" id="KW-1185">Reference proteome</keyword>
<feature type="transmembrane region" description="Helical" evidence="6">
    <location>
        <begin position="331"/>
        <end position="354"/>
    </location>
</feature>
<feature type="compositionally biased region" description="Acidic residues" evidence="5">
    <location>
        <begin position="242"/>
        <end position="258"/>
    </location>
</feature>
<evidence type="ECO:0000256" key="1">
    <source>
        <dbReference type="ARBA" id="ARBA00004141"/>
    </source>
</evidence>
<feature type="transmembrane region" description="Helical" evidence="6">
    <location>
        <begin position="360"/>
        <end position="378"/>
    </location>
</feature>
<feature type="compositionally biased region" description="Low complexity" evidence="5">
    <location>
        <begin position="577"/>
        <end position="588"/>
    </location>
</feature>
<keyword evidence="4 6" id="KW-0472">Membrane</keyword>
<feature type="region of interest" description="Disordered" evidence="5">
    <location>
        <begin position="222"/>
        <end position="258"/>
    </location>
</feature>
<feature type="region of interest" description="Disordered" evidence="5">
    <location>
        <begin position="577"/>
        <end position="628"/>
    </location>
</feature>
<gene>
    <name evidence="7" type="ORF">FCC1311_024182</name>
</gene>
<dbReference type="PANTHER" id="PTHR12570">
    <property type="match status" value="1"/>
</dbReference>
<dbReference type="InterPro" id="IPR008521">
    <property type="entry name" value="Mg_trans_NIPA"/>
</dbReference>
<keyword evidence="2 6" id="KW-0812">Transmembrane</keyword>
<feature type="compositionally biased region" description="Basic and acidic residues" evidence="5">
    <location>
        <begin position="617"/>
        <end position="628"/>
    </location>
</feature>
<sequence length="628" mass="68394">MDNPGSRSLETAGHKVGGLPMLDASKDDGGAGSGSDDAGELHVPISSLSQLELDRARDLEDRRRELHPEDARSQPRSRPSRGKSKTVGNETLFKVLVAFVIVTYVIFFTVAVARMTTIPLEGSAASVVRRVKAPSLRPKVSWLEPISEMAGGMINKIFHFHWMGLFGRYHGYGGAQGLQRSAAVLAEERYAAQVAREAVQAAKDRANAAAFSKGRLEAELADALPEVDHDDTADSLRREGEGEKEDQEEGEEEEEEEEDLWYVGVLLALFGTMVAAVGNHLVTLAHKMSLDEESRHRVAKFPPPAQWARAMLPRNKVARRQVLAYTSRPSVMCWLGGNVAITILGTLLTLMSLALASQSLLAPLSGLTIVWNALLATTKWFGGVTLTHKDIFATLLTLMGCVLIVGGGPRVTKHYQLEELVLMFGGRPFQIYSIAAIAGIAYLRALAGQSDVNKRQLARGMMPGIMGGFNNVLAKAAVELIGQFTIFSSASSITLFVVWIAVAFCQLNWINFALEQFEPLFIVPVYQATLLLSSTLCGALYYGDFANLSFRQYVTFGAGVLAIVVGVGLLASASAKQDKSASSPAQSPVFKQANTKKREQVGRQPWSRRSAFQQTPKRRDISNHQHQG</sequence>
<feature type="compositionally biased region" description="Basic and acidic residues" evidence="5">
    <location>
        <begin position="226"/>
        <end position="241"/>
    </location>
</feature>
<feature type="transmembrane region" description="Helical" evidence="6">
    <location>
        <begin position="429"/>
        <end position="447"/>
    </location>
</feature>
<accession>A0A2R5G590</accession>
<dbReference type="Pfam" id="PF05653">
    <property type="entry name" value="Mg_trans_NIPA"/>
    <property type="match status" value="1"/>
</dbReference>
<evidence type="ECO:0000256" key="2">
    <source>
        <dbReference type="ARBA" id="ARBA00022692"/>
    </source>
</evidence>
<dbReference type="GO" id="GO:0016020">
    <property type="term" value="C:membrane"/>
    <property type="evidence" value="ECO:0007669"/>
    <property type="project" value="UniProtKB-SubCell"/>
</dbReference>
<evidence type="ECO:0000256" key="6">
    <source>
        <dbReference type="SAM" id="Phobius"/>
    </source>
</evidence>
<feature type="transmembrane region" description="Helical" evidence="6">
    <location>
        <begin position="493"/>
        <end position="514"/>
    </location>
</feature>
<feature type="transmembrane region" description="Helical" evidence="6">
    <location>
        <begin position="91"/>
        <end position="113"/>
    </location>
</feature>
<evidence type="ECO:0000256" key="4">
    <source>
        <dbReference type="ARBA" id="ARBA00023136"/>
    </source>
</evidence>
<dbReference type="EMBL" id="BEYU01000019">
    <property type="protein sequence ID" value="GBG26197.1"/>
    <property type="molecule type" value="Genomic_DNA"/>
</dbReference>
<dbReference type="InParanoid" id="A0A2R5G590"/>
<keyword evidence="3 6" id="KW-1133">Transmembrane helix</keyword>
<proteinExistence type="predicted"/>
<feature type="transmembrane region" description="Helical" evidence="6">
    <location>
        <begin position="553"/>
        <end position="573"/>
    </location>
</feature>
<feature type="transmembrane region" description="Helical" evidence="6">
    <location>
        <begin position="390"/>
        <end position="409"/>
    </location>
</feature>
<dbReference type="PANTHER" id="PTHR12570:SF9">
    <property type="entry name" value="MAGNESIUM TRANSPORTER NIPA8-RELATED"/>
    <property type="match status" value="1"/>
</dbReference>
<dbReference type="AlphaFoldDB" id="A0A2R5G590"/>
<feature type="transmembrane region" description="Helical" evidence="6">
    <location>
        <begin position="260"/>
        <end position="282"/>
    </location>
</feature>
<protein>
    <submittedName>
        <fullName evidence="7">Uncharacterized protein</fullName>
    </submittedName>
</protein>
<evidence type="ECO:0000256" key="5">
    <source>
        <dbReference type="SAM" id="MobiDB-lite"/>
    </source>
</evidence>
<feature type="transmembrane region" description="Helical" evidence="6">
    <location>
        <begin position="521"/>
        <end position="541"/>
    </location>
</feature>
<dbReference type="GO" id="GO:0015095">
    <property type="term" value="F:magnesium ion transmembrane transporter activity"/>
    <property type="evidence" value="ECO:0007669"/>
    <property type="project" value="InterPro"/>
</dbReference>
<comment type="subcellular location">
    <subcellularLocation>
        <location evidence="1">Membrane</location>
        <topology evidence="1">Multi-pass membrane protein</topology>
    </subcellularLocation>
</comment>